<evidence type="ECO:0000313" key="2">
    <source>
        <dbReference type="EMBL" id="KAH3753950.1"/>
    </source>
</evidence>
<evidence type="ECO:0000256" key="1">
    <source>
        <dbReference type="SAM" id="Phobius"/>
    </source>
</evidence>
<keyword evidence="1" id="KW-1133">Transmembrane helix</keyword>
<proteinExistence type="predicted"/>
<evidence type="ECO:0000313" key="3">
    <source>
        <dbReference type="Proteomes" id="UP000828390"/>
    </source>
</evidence>
<dbReference type="AlphaFoldDB" id="A0A9D4DTB2"/>
<reference evidence="2" key="2">
    <citation type="submission" date="2020-11" db="EMBL/GenBank/DDBJ databases">
        <authorList>
            <person name="McCartney M.A."/>
            <person name="Auch B."/>
            <person name="Kono T."/>
            <person name="Mallez S."/>
            <person name="Becker A."/>
            <person name="Gohl D.M."/>
            <person name="Silverstein K.A.T."/>
            <person name="Koren S."/>
            <person name="Bechman K.B."/>
            <person name="Herman A."/>
            <person name="Abrahante J.E."/>
            <person name="Garbe J."/>
        </authorList>
    </citation>
    <scope>NUCLEOTIDE SEQUENCE</scope>
    <source>
        <strain evidence="2">Duluth1</strain>
        <tissue evidence="2">Whole animal</tissue>
    </source>
</reference>
<reference evidence="2" key="1">
    <citation type="journal article" date="2019" name="bioRxiv">
        <title>The Genome of the Zebra Mussel, Dreissena polymorpha: A Resource for Invasive Species Research.</title>
        <authorList>
            <person name="McCartney M.A."/>
            <person name="Auch B."/>
            <person name="Kono T."/>
            <person name="Mallez S."/>
            <person name="Zhang Y."/>
            <person name="Obille A."/>
            <person name="Becker A."/>
            <person name="Abrahante J.E."/>
            <person name="Garbe J."/>
            <person name="Badalamenti J.P."/>
            <person name="Herman A."/>
            <person name="Mangelson H."/>
            <person name="Liachko I."/>
            <person name="Sullivan S."/>
            <person name="Sone E.D."/>
            <person name="Koren S."/>
            <person name="Silverstein K.A.T."/>
            <person name="Beckman K.B."/>
            <person name="Gohl D.M."/>
        </authorList>
    </citation>
    <scope>NUCLEOTIDE SEQUENCE</scope>
    <source>
        <strain evidence="2">Duluth1</strain>
        <tissue evidence="2">Whole animal</tissue>
    </source>
</reference>
<accession>A0A9D4DTB2</accession>
<keyword evidence="1" id="KW-0812">Transmembrane</keyword>
<organism evidence="2 3">
    <name type="scientific">Dreissena polymorpha</name>
    <name type="common">Zebra mussel</name>
    <name type="synonym">Mytilus polymorpha</name>
    <dbReference type="NCBI Taxonomy" id="45954"/>
    <lineage>
        <taxon>Eukaryota</taxon>
        <taxon>Metazoa</taxon>
        <taxon>Spiralia</taxon>
        <taxon>Lophotrochozoa</taxon>
        <taxon>Mollusca</taxon>
        <taxon>Bivalvia</taxon>
        <taxon>Autobranchia</taxon>
        <taxon>Heteroconchia</taxon>
        <taxon>Euheterodonta</taxon>
        <taxon>Imparidentia</taxon>
        <taxon>Neoheterodontei</taxon>
        <taxon>Myida</taxon>
        <taxon>Dreissenoidea</taxon>
        <taxon>Dreissenidae</taxon>
        <taxon>Dreissena</taxon>
    </lineage>
</organism>
<protein>
    <submittedName>
        <fullName evidence="2">Uncharacterized protein</fullName>
    </submittedName>
</protein>
<sequence length="125" mass="14651">MTTEGNVTSSTSSTHVSSSLLWLPYVTLAVVCISFLAVNFWCYHRRNRMRYRRKADVLETRERVRERRVILNLVKAKYRTYLVENDVDDKRPLEAQLCLVNPMHFNGRWTNAQCSPVNDDTKVDL</sequence>
<comment type="caution">
    <text evidence="2">The sequence shown here is derived from an EMBL/GenBank/DDBJ whole genome shotgun (WGS) entry which is preliminary data.</text>
</comment>
<keyword evidence="1" id="KW-0472">Membrane</keyword>
<dbReference type="EMBL" id="JAIWYP010000010">
    <property type="protein sequence ID" value="KAH3753950.1"/>
    <property type="molecule type" value="Genomic_DNA"/>
</dbReference>
<dbReference type="Proteomes" id="UP000828390">
    <property type="component" value="Unassembled WGS sequence"/>
</dbReference>
<gene>
    <name evidence="2" type="ORF">DPMN_188604</name>
</gene>
<name>A0A9D4DTB2_DREPO</name>
<feature type="transmembrane region" description="Helical" evidence="1">
    <location>
        <begin position="20"/>
        <end position="43"/>
    </location>
</feature>
<keyword evidence="3" id="KW-1185">Reference proteome</keyword>